<feature type="transmembrane region" description="Helical" evidence="1">
    <location>
        <begin position="59"/>
        <end position="77"/>
    </location>
</feature>
<gene>
    <name evidence="2" type="ORF">V4C55_28945</name>
</gene>
<keyword evidence="1" id="KW-0812">Transmembrane</keyword>
<protein>
    <submittedName>
        <fullName evidence="2">Uncharacterized protein</fullName>
    </submittedName>
</protein>
<evidence type="ECO:0000313" key="3">
    <source>
        <dbReference type="Proteomes" id="UP001494588"/>
    </source>
</evidence>
<dbReference type="Proteomes" id="UP001494588">
    <property type="component" value="Unassembled WGS sequence"/>
</dbReference>
<name>A0ABU9QJT8_9BURK</name>
<organism evidence="2 3">
    <name type="scientific">Paraburkholderia sabiae</name>
    <dbReference type="NCBI Taxonomy" id="273251"/>
    <lineage>
        <taxon>Bacteria</taxon>
        <taxon>Pseudomonadati</taxon>
        <taxon>Pseudomonadota</taxon>
        <taxon>Betaproteobacteria</taxon>
        <taxon>Burkholderiales</taxon>
        <taxon>Burkholderiaceae</taxon>
        <taxon>Paraburkholderia</taxon>
    </lineage>
</organism>
<sequence>MLPSRDNDDINCIMRFVRAIALVLLALATFIVTLAMFWRDAGIDSILESWFGQWSDTKLTVVAGFMIVASLSALRAVQQSDSRYKRRPPDAR</sequence>
<keyword evidence="1" id="KW-0472">Membrane</keyword>
<dbReference type="RefSeq" id="WP_201651026.1">
    <property type="nucleotide sequence ID" value="NZ_CAJHCS010000010.1"/>
</dbReference>
<comment type="caution">
    <text evidence="2">The sequence shown here is derived from an EMBL/GenBank/DDBJ whole genome shotgun (WGS) entry which is preliminary data.</text>
</comment>
<evidence type="ECO:0000313" key="2">
    <source>
        <dbReference type="EMBL" id="MEM5289756.1"/>
    </source>
</evidence>
<accession>A0ABU9QJT8</accession>
<evidence type="ECO:0000256" key="1">
    <source>
        <dbReference type="SAM" id="Phobius"/>
    </source>
</evidence>
<reference evidence="2 3" key="1">
    <citation type="submission" date="2024-01" db="EMBL/GenBank/DDBJ databases">
        <title>The diversity of rhizobia nodulating Mimosa spp. in eleven states of Brazil covering several biomes is determined by host plant, location, and edaphic factors.</title>
        <authorList>
            <person name="Rouws L."/>
            <person name="Barauna A."/>
            <person name="Beukes C."/>
            <person name="De Faria S.M."/>
            <person name="Gross E."/>
            <person name="Dos Reis Junior F.B."/>
            <person name="Simon M."/>
            <person name="Maluk M."/>
            <person name="Odee D.W."/>
            <person name="Kenicer G."/>
            <person name="Young J.P.W."/>
            <person name="Reis V.M."/>
            <person name="Zilli J."/>
            <person name="James E.K."/>
        </authorList>
    </citation>
    <scope>NUCLEOTIDE SEQUENCE [LARGE SCALE GENOMIC DNA]</scope>
    <source>
        <strain evidence="2 3">JPY77</strain>
    </source>
</reference>
<dbReference type="EMBL" id="JAZHGC010000028">
    <property type="protein sequence ID" value="MEM5289756.1"/>
    <property type="molecule type" value="Genomic_DNA"/>
</dbReference>
<feature type="transmembrane region" description="Helical" evidence="1">
    <location>
        <begin position="20"/>
        <end position="39"/>
    </location>
</feature>
<keyword evidence="3" id="KW-1185">Reference proteome</keyword>
<proteinExistence type="predicted"/>
<keyword evidence="1" id="KW-1133">Transmembrane helix</keyword>